<evidence type="ECO:0000256" key="2">
    <source>
        <dbReference type="ARBA" id="ARBA00022777"/>
    </source>
</evidence>
<reference evidence="6 7" key="1">
    <citation type="submission" date="2019-01" db="EMBL/GenBank/DDBJ databases">
        <title>Nocardioides guangzhouensis sp. nov., an actinobacterium isolated from soil.</title>
        <authorList>
            <person name="Fu Y."/>
            <person name="Cai Y."/>
            <person name="Lin Z."/>
            <person name="Chen P."/>
        </authorList>
    </citation>
    <scope>NUCLEOTIDE SEQUENCE [LARGE SCALE GENOMIC DNA]</scope>
    <source>
        <strain evidence="6 7">130</strain>
    </source>
</reference>
<dbReference type="AlphaFoldDB" id="A0A4Q4Z780"/>
<dbReference type="CDD" id="cd16917">
    <property type="entry name" value="HATPase_UhpB-NarQ-NarX-like"/>
    <property type="match status" value="1"/>
</dbReference>
<dbReference type="PANTHER" id="PTHR24421">
    <property type="entry name" value="NITRATE/NITRITE SENSOR PROTEIN NARX-RELATED"/>
    <property type="match status" value="1"/>
</dbReference>
<evidence type="ECO:0000259" key="5">
    <source>
        <dbReference type="PROSITE" id="PS50109"/>
    </source>
</evidence>
<protein>
    <submittedName>
        <fullName evidence="6">Sensor histidine kinase</fullName>
    </submittedName>
</protein>
<dbReference type="InterPro" id="IPR036890">
    <property type="entry name" value="HATPase_C_sf"/>
</dbReference>
<evidence type="ECO:0000256" key="1">
    <source>
        <dbReference type="ARBA" id="ARBA00022679"/>
    </source>
</evidence>
<dbReference type="PROSITE" id="PS50109">
    <property type="entry name" value="HIS_KIN"/>
    <property type="match status" value="1"/>
</dbReference>
<dbReference type="RefSeq" id="WP_134719619.1">
    <property type="nucleotide sequence ID" value="NZ_SDKM01000031.1"/>
</dbReference>
<dbReference type="GO" id="GO:0000155">
    <property type="term" value="F:phosphorelay sensor kinase activity"/>
    <property type="evidence" value="ECO:0007669"/>
    <property type="project" value="InterPro"/>
</dbReference>
<keyword evidence="1" id="KW-0808">Transferase</keyword>
<dbReference type="Gene3D" id="1.20.5.1930">
    <property type="match status" value="1"/>
</dbReference>
<name>A0A4Q4Z780_9ACTN</name>
<keyword evidence="4" id="KW-1133">Transmembrane helix</keyword>
<evidence type="ECO:0000256" key="3">
    <source>
        <dbReference type="ARBA" id="ARBA00023012"/>
    </source>
</evidence>
<dbReference type="InterPro" id="IPR005467">
    <property type="entry name" value="His_kinase_dom"/>
</dbReference>
<dbReference type="Pfam" id="PF07730">
    <property type="entry name" value="HisKA_3"/>
    <property type="match status" value="1"/>
</dbReference>
<dbReference type="InterPro" id="IPR011712">
    <property type="entry name" value="Sig_transdc_His_kin_sub3_dim/P"/>
</dbReference>
<organism evidence="6 7">
    <name type="scientific">Nocardioides guangzhouensis</name>
    <dbReference type="NCBI Taxonomy" id="2497878"/>
    <lineage>
        <taxon>Bacteria</taxon>
        <taxon>Bacillati</taxon>
        <taxon>Actinomycetota</taxon>
        <taxon>Actinomycetes</taxon>
        <taxon>Propionibacteriales</taxon>
        <taxon>Nocardioidaceae</taxon>
        <taxon>Nocardioides</taxon>
    </lineage>
</organism>
<keyword evidence="4" id="KW-0472">Membrane</keyword>
<dbReference type="EMBL" id="SDKM01000031">
    <property type="protein sequence ID" value="RYP83613.1"/>
    <property type="molecule type" value="Genomic_DNA"/>
</dbReference>
<dbReference type="GO" id="GO:0016020">
    <property type="term" value="C:membrane"/>
    <property type="evidence" value="ECO:0007669"/>
    <property type="project" value="InterPro"/>
</dbReference>
<evidence type="ECO:0000313" key="7">
    <source>
        <dbReference type="Proteomes" id="UP000295198"/>
    </source>
</evidence>
<dbReference type="SMART" id="SM00387">
    <property type="entry name" value="HATPase_c"/>
    <property type="match status" value="1"/>
</dbReference>
<evidence type="ECO:0000313" key="6">
    <source>
        <dbReference type="EMBL" id="RYP83613.1"/>
    </source>
</evidence>
<feature type="domain" description="Histidine kinase" evidence="5">
    <location>
        <begin position="339"/>
        <end position="424"/>
    </location>
</feature>
<keyword evidence="2 6" id="KW-0418">Kinase</keyword>
<sequence length="424" mass="45696">MRVIRNPVAQFLVVGILTAVVIAVGTWLLSGRAASTEAINDARTTTEILAHSVAEPAMPRGLADGDPGAVDRFDQRVVDRLLVRDVLRIKIWDANGTIVYSDRPELIGTSFDLGDEEQEILGGGGTDAEVSDLGRPENRFERSSRGVVEVYTQIVSPEGKPLLFEAYFSVDDLDARKQEVFRPFNRITLGGLAVLLLVATPMLWVLTRRLTGAAADRERLLRTAATASDYERRRIARDLHDGVVQDLAGTAFAVSALARSESDPTQREALDRAGASIRDSLTSLRSLLVEIHPPDLQADGLTAALHDLVAPAATVGTAASVSVEGLAGVPDEQVALVWRVAQEAVRNAIRHAGAAHLSVTVRGDADRVLLEVSDDGRGFRPDRVQDPTRFGLRGLESLIADTGGQLEVRSLPGHGTTIRLEVPR</sequence>
<dbReference type="InterPro" id="IPR003594">
    <property type="entry name" value="HATPase_dom"/>
</dbReference>
<gene>
    <name evidence="6" type="ORF">EKO23_18545</name>
</gene>
<accession>A0A4Q4Z780</accession>
<keyword evidence="7" id="KW-1185">Reference proteome</keyword>
<dbReference type="SUPFAM" id="SSF55874">
    <property type="entry name" value="ATPase domain of HSP90 chaperone/DNA topoisomerase II/histidine kinase"/>
    <property type="match status" value="1"/>
</dbReference>
<dbReference type="GO" id="GO:0046983">
    <property type="term" value="F:protein dimerization activity"/>
    <property type="evidence" value="ECO:0007669"/>
    <property type="project" value="InterPro"/>
</dbReference>
<dbReference type="InterPro" id="IPR050482">
    <property type="entry name" value="Sensor_HK_TwoCompSys"/>
</dbReference>
<feature type="transmembrane region" description="Helical" evidence="4">
    <location>
        <begin position="12"/>
        <end position="30"/>
    </location>
</feature>
<keyword evidence="4" id="KW-0812">Transmembrane</keyword>
<evidence type="ECO:0000256" key="4">
    <source>
        <dbReference type="SAM" id="Phobius"/>
    </source>
</evidence>
<keyword evidence="3" id="KW-0902">Two-component regulatory system</keyword>
<proteinExistence type="predicted"/>
<comment type="caution">
    <text evidence="6">The sequence shown here is derived from an EMBL/GenBank/DDBJ whole genome shotgun (WGS) entry which is preliminary data.</text>
</comment>
<dbReference type="Gene3D" id="3.30.565.10">
    <property type="entry name" value="Histidine kinase-like ATPase, C-terminal domain"/>
    <property type="match status" value="1"/>
</dbReference>
<dbReference type="Proteomes" id="UP000295198">
    <property type="component" value="Unassembled WGS sequence"/>
</dbReference>
<dbReference type="Pfam" id="PF02518">
    <property type="entry name" value="HATPase_c"/>
    <property type="match status" value="1"/>
</dbReference>
<dbReference type="OrthoDB" id="144293at2"/>